<evidence type="ECO:0000313" key="6">
    <source>
        <dbReference type="EMBL" id="WEK36236.1"/>
    </source>
</evidence>
<dbReference type="AlphaFoldDB" id="A0AAJ5WQC7"/>
<comment type="similarity">
    <text evidence="1">Belongs to the glycosyltransferase 2 family.</text>
</comment>
<proteinExistence type="inferred from homology"/>
<feature type="transmembrane region" description="Helical" evidence="4">
    <location>
        <begin position="6"/>
        <end position="31"/>
    </location>
</feature>
<dbReference type="EMBL" id="CP119311">
    <property type="protein sequence ID" value="WEK36236.1"/>
    <property type="molecule type" value="Genomic_DNA"/>
</dbReference>
<dbReference type="InterPro" id="IPR029044">
    <property type="entry name" value="Nucleotide-diphossugar_trans"/>
</dbReference>
<name>A0AAJ5WQC7_9BACT</name>
<dbReference type="SUPFAM" id="SSF53448">
    <property type="entry name" value="Nucleotide-diphospho-sugar transferases"/>
    <property type="match status" value="1"/>
</dbReference>
<keyword evidence="2" id="KW-0328">Glycosyltransferase</keyword>
<feature type="domain" description="Glycosyltransferase 2-like" evidence="5">
    <location>
        <begin position="55"/>
        <end position="217"/>
    </location>
</feature>
<dbReference type="InterPro" id="IPR001173">
    <property type="entry name" value="Glyco_trans_2-like"/>
</dbReference>
<evidence type="ECO:0000259" key="5">
    <source>
        <dbReference type="Pfam" id="PF00535"/>
    </source>
</evidence>
<evidence type="ECO:0000256" key="1">
    <source>
        <dbReference type="ARBA" id="ARBA00006739"/>
    </source>
</evidence>
<feature type="transmembrane region" description="Helical" evidence="4">
    <location>
        <begin position="299"/>
        <end position="319"/>
    </location>
</feature>
<keyword evidence="4" id="KW-0472">Membrane</keyword>
<dbReference type="CDD" id="cd06439">
    <property type="entry name" value="CESA_like_1"/>
    <property type="match status" value="1"/>
</dbReference>
<evidence type="ECO:0000256" key="3">
    <source>
        <dbReference type="ARBA" id="ARBA00022679"/>
    </source>
</evidence>
<dbReference type="Pfam" id="PF00535">
    <property type="entry name" value="Glycos_transf_2"/>
    <property type="match status" value="1"/>
</dbReference>
<dbReference type="PANTHER" id="PTHR43630">
    <property type="entry name" value="POLY-BETA-1,6-N-ACETYL-D-GLUCOSAMINE SYNTHASE"/>
    <property type="match status" value="1"/>
</dbReference>
<keyword evidence="4" id="KW-0812">Transmembrane</keyword>
<feature type="transmembrane region" description="Helical" evidence="4">
    <location>
        <begin position="326"/>
        <end position="348"/>
    </location>
</feature>
<dbReference type="Proteomes" id="UP001220610">
    <property type="component" value="Chromosome"/>
</dbReference>
<feature type="transmembrane region" description="Helical" evidence="4">
    <location>
        <begin position="360"/>
        <end position="379"/>
    </location>
</feature>
<dbReference type="Gene3D" id="3.90.550.10">
    <property type="entry name" value="Spore Coat Polysaccharide Biosynthesis Protein SpsA, Chain A"/>
    <property type="match status" value="1"/>
</dbReference>
<reference evidence="6" key="1">
    <citation type="submission" date="2023-03" db="EMBL/GenBank/DDBJ databases">
        <title>Andean soil-derived lignocellulolytic bacterial consortium as a source of novel taxa and putative plastic-active enzymes.</title>
        <authorList>
            <person name="Diaz-Garcia L."/>
            <person name="Chuvochina M."/>
            <person name="Feuerriegel G."/>
            <person name="Bunk B."/>
            <person name="Sproer C."/>
            <person name="Streit W.R."/>
            <person name="Rodriguez L.M."/>
            <person name="Overmann J."/>
            <person name="Jimenez D.J."/>
        </authorList>
    </citation>
    <scope>NUCLEOTIDE SEQUENCE</scope>
    <source>
        <strain evidence="6">MAG 7</strain>
    </source>
</reference>
<dbReference type="PANTHER" id="PTHR43630:SF1">
    <property type="entry name" value="POLY-BETA-1,6-N-ACETYL-D-GLUCOSAMINE SYNTHASE"/>
    <property type="match status" value="1"/>
</dbReference>
<accession>A0AAJ5WQC7</accession>
<gene>
    <name evidence="6" type="ORF">P0Y53_01880</name>
</gene>
<evidence type="ECO:0000313" key="7">
    <source>
        <dbReference type="Proteomes" id="UP001220610"/>
    </source>
</evidence>
<evidence type="ECO:0000256" key="2">
    <source>
        <dbReference type="ARBA" id="ARBA00022676"/>
    </source>
</evidence>
<keyword evidence="3" id="KW-0808">Transferase</keyword>
<dbReference type="GO" id="GO:0016757">
    <property type="term" value="F:glycosyltransferase activity"/>
    <property type="evidence" value="ECO:0007669"/>
    <property type="project" value="UniProtKB-KW"/>
</dbReference>
<sequence>MSYTLQVIFWISLFIIFYSYLGYGILLWFLVRIKKWFKKPAPTAAAADPYPAVALVVAAYNEEDFIEQKITNTLELDYPESRLELIFITDGSSDRTAEIIARYPRIKLLHQPERRGKVAAMNRAIQQVQSPLVIFCDANTLLNRECITNIVQHYADPKVGGVAGEKRIWQKEADAAAAAGEGLYWKYESFLKKLDSDLYTAVGAAGELFSVRKALFEKAPEGTIIEDFVQSLKLCVNGYVVRYEPNAYAAEAASASIKEEMKRKVRICAGAFQAMILLKELFNVFRYPVVSFQFISHRILRWTLCPVALITLLLSNIALVIWQPALFYEIVLGFQVVFYVLAITGWIYASRNIRLKAVYIPFYFLFMNLSVFMGFSRFIRNKQTVLWEKAARSTMG</sequence>
<protein>
    <submittedName>
        <fullName evidence="6">Glycosyltransferase family 2 protein</fullName>
    </submittedName>
</protein>
<keyword evidence="4" id="KW-1133">Transmembrane helix</keyword>
<organism evidence="6 7">
    <name type="scientific">Candidatus Pseudobacter hemicellulosilyticus</name>
    <dbReference type="NCBI Taxonomy" id="3121375"/>
    <lineage>
        <taxon>Bacteria</taxon>
        <taxon>Pseudomonadati</taxon>
        <taxon>Bacteroidota</taxon>
        <taxon>Chitinophagia</taxon>
        <taxon>Chitinophagales</taxon>
        <taxon>Chitinophagaceae</taxon>
        <taxon>Pseudobacter</taxon>
    </lineage>
</organism>
<evidence type="ECO:0000256" key="4">
    <source>
        <dbReference type="SAM" id="Phobius"/>
    </source>
</evidence>